<feature type="domain" description="Nuclear receptor" evidence="11">
    <location>
        <begin position="16"/>
        <end position="93"/>
    </location>
</feature>
<dbReference type="SMART" id="SM00399">
    <property type="entry name" value="ZnF_C4"/>
    <property type="match status" value="1"/>
</dbReference>
<dbReference type="InterPro" id="IPR035500">
    <property type="entry name" value="NHR-like_dom_sf"/>
</dbReference>
<dbReference type="CDD" id="cd06916">
    <property type="entry name" value="NR_DBD_like"/>
    <property type="match status" value="1"/>
</dbReference>
<reference evidence="14" key="1">
    <citation type="submission" date="2025-08" db="UniProtKB">
        <authorList>
            <consortium name="RefSeq"/>
        </authorList>
    </citation>
    <scope>IDENTIFICATION</scope>
</reference>
<dbReference type="SUPFAM" id="SSF57716">
    <property type="entry name" value="Glucocorticoid receptor-like (DNA-binding domain)"/>
    <property type="match status" value="1"/>
</dbReference>
<dbReference type="RefSeq" id="XP_012944922.2">
    <property type="nucleotide sequence ID" value="XM_013089468.2"/>
</dbReference>
<dbReference type="PROSITE" id="PS51843">
    <property type="entry name" value="NR_LBD"/>
    <property type="match status" value="1"/>
</dbReference>
<evidence type="ECO:0000313" key="13">
    <source>
        <dbReference type="Proteomes" id="UP000694888"/>
    </source>
</evidence>
<dbReference type="SUPFAM" id="SSF48508">
    <property type="entry name" value="Nuclear receptor ligand-binding domain"/>
    <property type="match status" value="1"/>
</dbReference>
<keyword evidence="8" id="KW-0675">Receptor</keyword>
<dbReference type="Pfam" id="PF00105">
    <property type="entry name" value="zf-C4"/>
    <property type="match status" value="1"/>
</dbReference>
<dbReference type="PROSITE" id="PS51030">
    <property type="entry name" value="NUCLEAR_REC_DBD_2"/>
    <property type="match status" value="1"/>
</dbReference>
<keyword evidence="3" id="KW-0863">Zinc-finger</keyword>
<keyword evidence="4" id="KW-0862">Zinc</keyword>
<feature type="region of interest" description="Disordered" evidence="10">
    <location>
        <begin position="113"/>
        <end position="138"/>
    </location>
</feature>
<keyword evidence="9" id="KW-0539">Nucleus</keyword>
<protein>
    <submittedName>
        <fullName evidence="14">Uncharacterized protein LOC101861789</fullName>
    </submittedName>
</protein>
<keyword evidence="6" id="KW-0238">DNA-binding</keyword>
<feature type="region of interest" description="Disordered" evidence="10">
    <location>
        <begin position="178"/>
        <end position="202"/>
    </location>
</feature>
<comment type="subcellular location">
    <subcellularLocation>
        <location evidence="1">Nucleus</location>
    </subcellularLocation>
</comment>
<feature type="compositionally biased region" description="Polar residues" evidence="10">
    <location>
        <begin position="178"/>
        <end position="190"/>
    </location>
</feature>
<dbReference type="PROSITE" id="PS00031">
    <property type="entry name" value="NUCLEAR_REC_DBD_1"/>
    <property type="match status" value="1"/>
</dbReference>
<dbReference type="Gene3D" id="1.10.565.10">
    <property type="entry name" value="Retinoid X Receptor"/>
    <property type="match status" value="1"/>
</dbReference>
<evidence type="ECO:0000256" key="7">
    <source>
        <dbReference type="ARBA" id="ARBA00023163"/>
    </source>
</evidence>
<evidence type="ECO:0000259" key="12">
    <source>
        <dbReference type="PROSITE" id="PS51843"/>
    </source>
</evidence>
<dbReference type="InterPro" id="IPR000536">
    <property type="entry name" value="Nucl_hrmn_rcpt_lig-bd"/>
</dbReference>
<feature type="compositionally biased region" description="Low complexity" evidence="10">
    <location>
        <begin position="568"/>
        <end position="584"/>
    </location>
</feature>
<keyword evidence="7" id="KW-0804">Transcription</keyword>
<evidence type="ECO:0000256" key="9">
    <source>
        <dbReference type="ARBA" id="ARBA00023242"/>
    </source>
</evidence>
<feature type="region of interest" description="Disordered" evidence="10">
    <location>
        <begin position="517"/>
        <end position="542"/>
    </location>
</feature>
<keyword evidence="13" id="KW-1185">Reference proteome</keyword>
<name>A0ABM1AC73_APLCA</name>
<dbReference type="InterPro" id="IPR013088">
    <property type="entry name" value="Znf_NHR/GATA"/>
</dbReference>
<evidence type="ECO:0000256" key="6">
    <source>
        <dbReference type="ARBA" id="ARBA00023125"/>
    </source>
</evidence>
<feature type="compositionally biased region" description="Low complexity" evidence="10">
    <location>
        <begin position="601"/>
        <end position="614"/>
    </location>
</feature>
<evidence type="ECO:0000256" key="4">
    <source>
        <dbReference type="ARBA" id="ARBA00022833"/>
    </source>
</evidence>
<dbReference type="PANTHER" id="PTHR45805">
    <property type="entry name" value="NUCLEAR HORMONE RECEPTOR HR3-RELATED"/>
    <property type="match status" value="1"/>
</dbReference>
<dbReference type="InterPro" id="IPR001628">
    <property type="entry name" value="Znf_hrmn_rcpt"/>
</dbReference>
<dbReference type="Gene3D" id="3.30.50.10">
    <property type="entry name" value="Erythroid Transcription Factor GATA-1, subunit A"/>
    <property type="match status" value="1"/>
</dbReference>
<sequence>MRGRRRQTPSRPLPQLPPCKVCGEVGTGFHYGVTTCGACKGFFRRSLTRVEPYECQRSGNCLIGPETDRRGSCPKCRYKKCLAVGMSKDAIKTGRYSYEKKSKDIMEIKEFHRMQEASESSPRRQHTRSGSEISADMPQENVGCFSKISKHFADHNPDGWGTTSDKNLHAEGWNFTESTQLPHAPSTTFHGPSRGYSHSRYTNRQRTTSAQIHGDEMNYQVFVSSASSSSPDLESANFRGARDCGLDLSLPSSASFYRNSSEKPSSSIVVRAPMQSSCMSCNCAACGHGSQSKGRVEFRQVRDTGQSLGISCTPSVTPSVSVEDMGGSLCATRHNMSFHDEATPDGRGLNLSEEFRAKRTTSLLPRQDFDSQANVNTCNEANFVGTNVLSSAKTHSPISLSTPETREEMSEFRMKDLPETLRNQWVPHMTCTYVSKDLKQALKRKLSEKRYPVEATAIDKVKRREAVDSPENSTYSFPSEESSESLEFQDTLLKFGCGCLKCSWEHTEDALSGSLQRETSACGSPSSLQSETEELTSDVSQSAWQFSPPDIVWASAELKKERDWFSRSTSTLPSPSLPPVVTSPDLRSSVSPASLCDQKSAKSSTTTATAAPKPATAVAVVASTEAATEIENTPSIQTPQCILPPTAASALTATTGSATAAVAAEAATTGEAATAANTFLQSADFQTTSDNGMSSFESISQAARSGTGFFFSQDKEFPHISDDILRAWYRSPSPTFSDWSDNNLSDFDNDSLLQTEQNDATYLNMRQTLTECVSEERDIELPSPYLEKMRSEALQRLEDPDTQSEIARLSEALSKCELYCYEMTLLDPIFHKLNISFPKSAFSSVKQYGGKIGISDPSEFLSTASAATPLSVLPASSVSIGSLGTQQATRALNPNQTQTTVRRPNNGEDYYKVLPWCEFSEAELDDVISTIMAARDTYLGWDFNSISEEEVERRKETYRKLTLLKEKIFGKNTAILGREQYCHILDSTGIDLDGRKKWEEVHSLVTEPAIHKIINFIKALPGFKDICKEDKVVLCKNAVMGCIFLSSSKGFDPKGSLLLSYTNAGYNEEEMKKIFPEITGVWQKLMESGMRLNRMSLTLTETELLKALHATRPGEFQSQWVLQRWGFVLAGYFDLVCQGQPELDSISAEV</sequence>
<evidence type="ECO:0000256" key="1">
    <source>
        <dbReference type="ARBA" id="ARBA00004123"/>
    </source>
</evidence>
<dbReference type="Proteomes" id="UP000694888">
    <property type="component" value="Unplaced"/>
</dbReference>
<dbReference type="PRINTS" id="PR00047">
    <property type="entry name" value="STROIDFINGER"/>
</dbReference>
<evidence type="ECO:0000256" key="10">
    <source>
        <dbReference type="SAM" id="MobiDB-lite"/>
    </source>
</evidence>
<evidence type="ECO:0000259" key="11">
    <source>
        <dbReference type="PROSITE" id="PS51030"/>
    </source>
</evidence>
<accession>A0ABM1AC73</accession>
<evidence type="ECO:0000256" key="8">
    <source>
        <dbReference type="ARBA" id="ARBA00023170"/>
    </source>
</evidence>
<feature type="domain" description="NR LBD" evidence="12">
    <location>
        <begin position="923"/>
        <end position="1150"/>
    </location>
</feature>
<keyword evidence="5" id="KW-0805">Transcription regulation</keyword>
<organism evidence="13 14">
    <name type="scientific">Aplysia californica</name>
    <name type="common">California sea hare</name>
    <dbReference type="NCBI Taxonomy" id="6500"/>
    <lineage>
        <taxon>Eukaryota</taxon>
        <taxon>Metazoa</taxon>
        <taxon>Spiralia</taxon>
        <taxon>Lophotrochozoa</taxon>
        <taxon>Mollusca</taxon>
        <taxon>Gastropoda</taxon>
        <taxon>Heterobranchia</taxon>
        <taxon>Euthyneura</taxon>
        <taxon>Tectipleura</taxon>
        <taxon>Aplysiida</taxon>
        <taxon>Aplysioidea</taxon>
        <taxon>Aplysiidae</taxon>
        <taxon>Aplysia</taxon>
    </lineage>
</organism>
<evidence type="ECO:0000256" key="5">
    <source>
        <dbReference type="ARBA" id="ARBA00023015"/>
    </source>
</evidence>
<evidence type="ECO:0000256" key="2">
    <source>
        <dbReference type="ARBA" id="ARBA00022723"/>
    </source>
</evidence>
<dbReference type="PANTHER" id="PTHR45805:SF2">
    <property type="entry name" value="NUCLEAR HORMONE RECEPTOR HR3-RELATED"/>
    <property type="match status" value="1"/>
</dbReference>
<feature type="region of interest" description="Disordered" evidence="10">
    <location>
        <begin position="567"/>
        <end position="614"/>
    </location>
</feature>
<dbReference type="GeneID" id="101861789"/>
<evidence type="ECO:0000256" key="3">
    <source>
        <dbReference type="ARBA" id="ARBA00022771"/>
    </source>
</evidence>
<gene>
    <name evidence="14" type="primary">LOC101861789</name>
</gene>
<keyword evidence="2" id="KW-0479">Metal-binding</keyword>
<proteinExistence type="predicted"/>
<evidence type="ECO:0000313" key="14">
    <source>
        <dbReference type="RefSeq" id="XP_012944922.2"/>
    </source>
</evidence>